<dbReference type="KEGG" id="blq:L21SP5_03457"/>
<dbReference type="AlphaFoldDB" id="A0A0S2I559"/>
<dbReference type="RefSeq" id="WP_057954396.1">
    <property type="nucleotide sequence ID" value="NZ_CP013118.1"/>
</dbReference>
<dbReference type="STRING" id="1307839.L21SP5_03457"/>
<keyword evidence="2" id="KW-1185">Reference proteome</keyword>
<dbReference type="Pfam" id="PF16702">
    <property type="entry name" value="DUF5063"/>
    <property type="match status" value="1"/>
</dbReference>
<dbReference type="Proteomes" id="UP000064893">
    <property type="component" value="Chromosome"/>
</dbReference>
<sequence length="197" mass="23719">MEEEKRNLLYSRDVLDFVTVATEYVTLMDSLHEYSQKRFIQYTLRLLPLMYMKVQLLPDFEVSEPETLEKFVSEEEWSRVKLQLEQKLDKLDTYKENIGRFEANEENSLSENFADIFQDIKDFTSLYSTAVDELMKDAVGEVKRTFAEYWGQRLVNSLRIMHYYFQNEQLNDEVQDEVDNNTENWITEQRKDEWGIE</sequence>
<dbReference type="InterPro" id="IPR032025">
    <property type="entry name" value="DUF5063"/>
</dbReference>
<dbReference type="EMBL" id="CP013118">
    <property type="protein sequence ID" value="ALO17068.1"/>
    <property type="molecule type" value="Genomic_DNA"/>
</dbReference>
<evidence type="ECO:0000313" key="1">
    <source>
        <dbReference type="EMBL" id="ALO17068.1"/>
    </source>
</evidence>
<proteinExistence type="predicted"/>
<reference evidence="1 2" key="1">
    <citation type="submission" date="2015-11" db="EMBL/GenBank/DDBJ databases">
        <title>Description and complete genome sequence of a novel strain predominating in hypersaline microbial mats and representing a new family of the Bacteriodetes phylum.</title>
        <authorList>
            <person name="Spring S."/>
            <person name="Bunk B."/>
            <person name="Sproer C."/>
            <person name="Klenk H.-P."/>
        </authorList>
    </citation>
    <scope>NUCLEOTIDE SEQUENCE [LARGE SCALE GENOMIC DNA]</scope>
    <source>
        <strain evidence="1 2">L21-Spi-D4</strain>
    </source>
</reference>
<name>A0A0S2I559_9BACT</name>
<dbReference type="InterPro" id="IPR038312">
    <property type="entry name" value="DUF5063_sf"/>
</dbReference>
<protein>
    <recommendedName>
        <fullName evidence="3">DUF5063 domain-containing protein</fullName>
    </recommendedName>
</protein>
<organism evidence="1 2">
    <name type="scientific">Salinivirga cyanobacteriivorans</name>
    <dbReference type="NCBI Taxonomy" id="1307839"/>
    <lineage>
        <taxon>Bacteria</taxon>
        <taxon>Pseudomonadati</taxon>
        <taxon>Bacteroidota</taxon>
        <taxon>Bacteroidia</taxon>
        <taxon>Bacteroidales</taxon>
        <taxon>Salinivirgaceae</taxon>
        <taxon>Salinivirga</taxon>
    </lineage>
</organism>
<evidence type="ECO:0008006" key="3">
    <source>
        <dbReference type="Google" id="ProtNLM"/>
    </source>
</evidence>
<gene>
    <name evidence="1" type="ORF">L21SP5_03457</name>
</gene>
<accession>A0A0S2I559</accession>
<dbReference type="OrthoDB" id="1116917at2"/>
<dbReference type="Gene3D" id="1.20.120.1550">
    <property type="entry name" value="Protein of unknown function DUF5063"/>
    <property type="match status" value="1"/>
</dbReference>
<evidence type="ECO:0000313" key="2">
    <source>
        <dbReference type="Proteomes" id="UP000064893"/>
    </source>
</evidence>